<dbReference type="HAMAP" id="MF_00199">
    <property type="entry name" value="ApaH"/>
    <property type="match status" value="1"/>
</dbReference>
<evidence type="ECO:0000313" key="7">
    <source>
        <dbReference type="EMBL" id="PSW15143.1"/>
    </source>
</evidence>
<sequence length="271" mass="30764">MATYLVGDIQGCFDDLCQLLEQAQFDPNHDELWLAGDLVARGPKSLETLRFVKSLGSQATTVLGNHDLHLLAVANGIAKNKPRDKIQAILDAPDSEALLTWLRQQPLLAEHPTHPFVMSHAGITPVWDLDTARSCAREVEHILQGDNYLWLLKEMYGNGPDQWDPGLEGIERYRYTINAFTRMRFCYPDGRLDMECKLSPRQASSTELKPWFELTRQPIDKKMIFGHWAALMGYQDQQVIGLDTGCVWGNSMTLLRWEDGARFEQPCPVHA</sequence>
<dbReference type="PANTHER" id="PTHR40942">
    <property type="match status" value="1"/>
</dbReference>
<dbReference type="RefSeq" id="WP_107272456.1">
    <property type="nucleotide sequence ID" value="NZ_PYMA01000017.1"/>
</dbReference>
<dbReference type="CDD" id="cd07422">
    <property type="entry name" value="MPP_ApaH"/>
    <property type="match status" value="1"/>
</dbReference>
<comment type="function">
    <text evidence="1 5">Hydrolyzes diadenosine 5',5'''-P1,P4-tetraphosphate to yield ADP.</text>
</comment>
<evidence type="ECO:0000256" key="4">
    <source>
        <dbReference type="ARBA" id="ARBA00049417"/>
    </source>
</evidence>
<evidence type="ECO:0000256" key="5">
    <source>
        <dbReference type="HAMAP-Rule" id="MF_00199"/>
    </source>
</evidence>
<dbReference type="AlphaFoldDB" id="A0A2T3NIU5"/>
<feature type="domain" description="Calcineurin-like phosphoesterase" evidence="6">
    <location>
        <begin position="4"/>
        <end position="153"/>
    </location>
</feature>
<dbReference type="Proteomes" id="UP000241771">
    <property type="component" value="Unassembled WGS sequence"/>
</dbReference>
<comment type="similarity">
    <text evidence="2 5">Belongs to the Ap4A hydrolase family.</text>
</comment>
<gene>
    <name evidence="5" type="primary">apaH</name>
    <name evidence="7" type="ORF">C9I98_21145</name>
</gene>
<dbReference type="EMBL" id="PYMA01000017">
    <property type="protein sequence ID" value="PSW15143.1"/>
    <property type="molecule type" value="Genomic_DNA"/>
</dbReference>
<dbReference type="GO" id="GO:0008803">
    <property type="term" value="F:bis(5'-nucleosyl)-tetraphosphatase (symmetrical) activity"/>
    <property type="evidence" value="ECO:0007669"/>
    <property type="project" value="UniProtKB-UniRule"/>
</dbReference>
<keyword evidence="3 5" id="KW-0378">Hydrolase</keyword>
<dbReference type="NCBIfam" id="NF001204">
    <property type="entry name" value="PRK00166.1"/>
    <property type="match status" value="1"/>
</dbReference>
<dbReference type="PIRSF" id="PIRSF000903">
    <property type="entry name" value="B5n-ttraPtase_sm"/>
    <property type="match status" value="1"/>
</dbReference>
<name>A0A2T3NIU5_9GAMM</name>
<comment type="caution">
    <text evidence="7">The sequence shown here is derived from an EMBL/GenBank/DDBJ whole genome shotgun (WGS) entry which is preliminary data.</text>
</comment>
<dbReference type="InterPro" id="IPR004843">
    <property type="entry name" value="Calcineurin-like_PHP"/>
</dbReference>
<evidence type="ECO:0000256" key="3">
    <source>
        <dbReference type="ARBA" id="ARBA00022801"/>
    </source>
</evidence>
<dbReference type="InterPro" id="IPR029052">
    <property type="entry name" value="Metallo-depent_PP-like"/>
</dbReference>
<keyword evidence="8" id="KW-1185">Reference proteome</keyword>
<protein>
    <recommendedName>
        <fullName evidence="5">Bis(5'-nucleosyl)-tetraphosphatase, symmetrical</fullName>
        <ecNumber evidence="5">3.6.1.41</ecNumber>
    </recommendedName>
    <alternativeName>
        <fullName evidence="5">Ap4A hydrolase</fullName>
    </alternativeName>
    <alternativeName>
        <fullName evidence="5">Diadenosine 5',5'''-P1,P4-tetraphosphate pyrophosphohydrolase</fullName>
    </alternativeName>
    <alternativeName>
        <fullName evidence="5">Diadenosine tetraphosphatase</fullName>
    </alternativeName>
</protein>
<proteinExistence type="inferred from homology"/>
<evidence type="ECO:0000313" key="8">
    <source>
        <dbReference type="Proteomes" id="UP000241771"/>
    </source>
</evidence>
<dbReference type="InterPro" id="IPR004617">
    <property type="entry name" value="ApaH"/>
</dbReference>
<dbReference type="SUPFAM" id="SSF56300">
    <property type="entry name" value="Metallo-dependent phosphatases"/>
    <property type="match status" value="1"/>
</dbReference>
<dbReference type="NCBIfam" id="TIGR00668">
    <property type="entry name" value="apaH"/>
    <property type="match status" value="1"/>
</dbReference>
<evidence type="ECO:0000259" key="6">
    <source>
        <dbReference type="Pfam" id="PF00149"/>
    </source>
</evidence>
<dbReference type="EC" id="3.6.1.41" evidence="5"/>
<evidence type="ECO:0000256" key="2">
    <source>
        <dbReference type="ARBA" id="ARBA00005419"/>
    </source>
</evidence>
<comment type="catalytic activity">
    <reaction evidence="4 5">
        <text>P(1),P(4)-bis(5'-adenosyl) tetraphosphate + H2O = 2 ADP + 2 H(+)</text>
        <dbReference type="Rhea" id="RHEA:24252"/>
        <dbReference type="ChEBI" id="CHEBI:15377"/>
        <dbReference type="ChEBI" id="CHEBI:15378"/>
        <dbReference type="ChEBI" id="CHEBI:58141"/>
        <dbReference type="ChEBI" id="CHEBI:456216"/>
        <dbReference type="EC" id="3.6.1.41"/>
    </reaction>
</comment>
<dbReference type="Pfam" id="PF00149">
    <property type="entry name" value="Metallophos"/>
    <property type="match status" value="1"/>
</dbReference>
<evidence type="ECO:0000256" key="1">
    <source>
        <dbReference type="ARBA" id="ARBA00003413"/>
    </source>
</evidence>
<organism evidence="7 8">
    <name type="scientific">Photobacterium sanctipauli</name>
    <dbReference type="NCBI Taxonomy" id="1342794"/>
    <lineage>
        <taxon>Bacteria</taxon>
        <taxon>Pseudomonadati</taxon>
        <taxon>Pseudomonadota</taxon>
        <taxon>Gammaproteobacteria</taxon>
        <taxon>Vibrionales</taxon>
        <taxon>Vibrionaceae</taxon>
        <taxon>Photobacterium</taxon>
    </lineage>
</organism>
<dbReference type="PANTHER" id="PTHR40942:SF4">
    <property type="entry name" value="CYTOCHROME C5"/>
    <property type="match status" value="1"/>
</dbReference>
<accession>A0A2T3NIU5</accession>
<dbReference type="Gene3D" id="3.60.21.10">
    <property type="match status" value="1"/>
</dbReference>
<reference evidence="7 8" key="1">
    <citation type="submission" date="2018-01" db="EMBL/GenBank/DDBJ databases">
        <title>Whole genome sequencing of Histamine producing bacteria.</title>
        <authorList>
            <person name="Butler K."/>
        </authorList>
    </citation>
    <scope>NUCLEOTIDE SEQUENCE [LARGE SCALE GENOMIC DNA]</scope>
    <source>
        <strain evidence="7 8">DSM 100436</strain>
    </source>
</reference>